<evidence type="ECO:0000256" key="8">
    <source>
        <dbReference type="ARBA" id="ARBA00022679"/>
    </source>
</evidence>
<evidence type="ECO:0000256" key="7">
    <source>
        <dbReference type="ARBA" id="ARBA00022676"/>
    </source>
</evidence>
<evidence type="ECO:0000256" key="10">
    <source>
        <dbReference type="ARBA" id="ARBA00048975"/>
    </source>
</evidence>
<keyword evidence="5 11" id="KW-0444">Lipid biosynthesis</keyword>
<comment type="pathway">
    <text evidence="11">Bacterial outer membrane biogenesis; LPS lipid A biosynthesis.</text>
</comment>
<reference evidence="12" key="2">
    <citation type="submission" date="2020-09" db="EMBL/GenBank/DDBJ databases">
        <authorList>
            <person name="Sun Q."/>
            <person name="Zhou Y."/>
        </authorList>
    </citation>
    <scope>NUCLEOTIDE SEQUENCE</scope>
    <source>
        <strain evidence="12">CGMCC 1.15254</strain>
    </source>
</reference>
<keyword evidence="7 11" id="KW-0328">Glycosyltransferase</keyword>
<comment type="caution">
    <text evidence="12">The sequence shown here is derived from an EMBL/GenBank/DDBJ whole genome shotgun (WGS) entry which is preliminary data.</text>
</comment>
<sequence>MTAPLIYLIAGEPSGDLLGARLMRALKDKTGGNVRFCGVGGPHMCAEGMESLFDMAELSVMGLTEILPHIPKLLNRIKQTVLDVETQKPDCLITIDAPGFTFRVAKQLKGKGIPLVHYVAPTVWAWKPGRAQKIAQFLDHLMVLLPFEPPYFEKEGLATTFVGHSVIESSLESIDGNAFKERHGIPQDVPLLCLLPGSRMSETSQLLPVYKIALKQLKEKFPTLRIVLPTVSSVARYVKETTADWGIPILIVEGNDEKFGAFKAADVALAASGTVSLELALAKTPSVITYRLKKITHFIAKRLIKVKYASIVNLLHNKYVMPELLQDECTPDNIVREVSHILSNHDNSKTQSNELDSAMKMLGLGNEQKPSERAAECVLNIINKER</sequence>
<dbReference type="Pfam" id="PF02684">
    <property type="entry name" value="LpxB"/>
    <property type="match status" value="1"/>
</dbReference>
<keyword evidence="13" id="KW-1185">Reference proteome</keyword>
<evidence type="ECO:0000256" key="9">
    <source>
        <dbReference type="ARBA" id="ARBA00023098"/>
    </source>
</evidence>
<evidence type="ECO:0000313" key="13">
    <source>
        <dbReference type="Proteomes" id="UP000632498"/>
    </source>
</evidence>
<dbReference type="EMBL" id="BMHV01000001">
    <property type="protein sequence ID" value="GGF52304.1"/>
    <property type="molecule type" value="Genomic_DNA"/>
</dbReference>
<dbReference type="GO" id="GO:0008915">
    <property type="term" value="F:lipid-A-disaccharide synthase activity"/>
    <property type="evidence" value="ECO:0007669"/>
    <property type="project" value="UniProtKB-UniRule"/>
</dbReference>
<dbReference type="EC" id="2.4.1.182" evidence="3 11"/>
<accession>A0A917F4P3</accession>
<organism evidence="12 13">
    <name type="scientific">Terasakiella brassicae</name>
    <dbReference type="NCBI Taxonomy" id="1634917"/>
    <lineage>
        <taxon>Bacteria</taxon>
        <taxon>Pseudomonadati</taxon>
        <taxon>Pseudomonadota</taxon>
        <taxon>Alphaproteobacteria</taxon>
        <taxon>Rhodospirillales</taxon>
        <taxon>Terasakiellaceae</taxon>
        <taxon>Terasakiella</taxon>
    </lineage>
</organism>
<evidence type="ECO:0000256" key="6">
    <source>
        <dbReference type="ARBA" id="ARBA00022556"/>
    </source>
</evidence>
<reference evidence="12" key="1">
    <citation type="journal article" date="2014" name="Int. J. Syst. Evol. Microbiol.">
        <title>Complete genome sequence of Corynebacterium casei LMG S-19264T (=DSM 44701T), isolated from a smear-ripened cheese.</title>
        <authorList>
            <consortium name="US DOE Joint Genome Institute (JGI-PGF)"/>
            <person name="Walter F."/>
            <person name="Albersmeier A."/>
            <person name="Kalinowski J."/>
            <person name="Ruckert C."/>
        </authorList>
    </citation>
    <scope>NUCLEOTIDE SEQUENCE</scope>
    <source>
        <strain evidence="12">CGMCC 1.15254</strain>
    </source>
</reference>
<dbReference type="PANTHER" id="PTHR30372">
    <property type="entry name" value="LIPID-A-DISACCHARIDE SYNTHASE"/>
    <property type="match status" value="1"/>
</dbReference>
<dbReference type="InterPro" id="IPR003835">
    <property type="entry name" value="Glyco_trans_19"/>
</dbReference>
<dbReference type="GO" id="GO:0016020">
    <property type="term" value="C:membrane"/>
    <property type="evidence" value="ECO:0007669"/>
    <property type="project" value="GOC"/>
</dbReference>
<dbReference type="SUPFAM" id="SSF53756">
    <property type="entry name" value="UDP-Glycosyltransferase/glycogen phosphorylase"/>
    <property type="match status" value="1"/>
</dbReference>
<evidence type="ECO:0000313" key="12">
    <source>
        <dbReference type="EMBL" id="GGF52304.1"/>
    </source>
</evidence>
<evidence type="ECO:0000256" key="2">
    <source>
        <dbReference type="ARBA" id="ARBA00007868"/>
    </source>
</evidence>
<comment type="function">
    <text evidence="1 11">Condensation of UDP-2,3-diacylglucosamine and 2,3-diacylglucosamine-1-phosphate to form lipid A disaccharide, a precursor of lipid A, a phosphorylated glycolipid that anchors the lipopolysaccharide to the outer membrane of the cell.</text>
</comment>
<name>A0A917F4P3_9PROT</name>
<dbReference type="AlphaFoldDB" id="A0A917F4P3"/>
<dbReference type="GO" id="GO:0009245">
    <property type="term" value="P:lipid A biosynthetic process"/>
    <property type="evidence" value="ECO:0007669"/>
    <property type="project" value="UniProtKB-UniRule"/>
</dbReference>
<keyword evidence="6 11" id="KW-0441">Lipid A biosynthesis</keyword>
<dbReference type="GO" id="GO:0005543">
    <property type="term" value="F:phospholipid binding"/>
    <property type="evidence" value="ECO:0007669"/>
    <property type="project" value="TreeGrafter"/>
</dbReference>
<evidence type="ECO:0000256" key="5">
    <source>
        <dbReference type="ARBA" id="ARBA00022516"/>
    </source>
</evidence>
<gene>
    <name evidence="11" type="primary">lpxB</name>
    <name evidence="12" type="ORF">GCM10011332_01980</name>
</gene>
<keyword evidence="9 11" id="KW-0443">Lipid metabolism</keyword>
<dbReference type="HAMAP" id="MF_00392">
    <property type="entry name" value="LpxB"/>
    <property type="match status" value="1"/>
</dbReference>
<proteinExistence type="inferred from homology"/>
<keyword evidence="8 11" id="KW-0808">Transferase</keyword>
<evidence type="ECO:0000256" key="11">
    <source>
        <dbReference type="HAMAP-Rule" id="MF_00392"/>
    </source>
</evidence>
<comment type="similarity">
    <text evidence="2 11">Belongs to the LpxB family.</text>
</comment>
<dbReference type="Proteomes" id="UP000632498">
    <property type="component" value="Unassembled WGS sequence"/>
</dbReference>
<evidence type="ECO:0000256" key="3">
    <source>
        <dbReference type="ARBA" id="ARBA00012687"/>
    </source>
</evidence>
<protein>
    <recommendedName>
        <fullName evidence="4 11">Lipid-A-disaccharide synthase</fullName>
        <ecNumber evidence="3 11">2.4.1.182</ecNumber>
    </recommendedName>
</protein>
<dbReference type="RefSeq" id="WP_188660165.1">
    <property type="nucleotide sequence ID" value="NZ_BMHV01000001.1"/>
</dbReference>
<comment type="catalytic activity">
    <reaction evidence="10 11">
        <text>a lipid X + a UDP-2-N,3-O-bis[(3R)-3-hydroxyacyl]-alpha-D-glucosamine = a lipid A disaccharide + UDP + H(+)</text>
        <dbReference type="Rhea" id="RHEA:67828"/>
        <dbReference type="ChEBI" id="CHEBI:15378"/>
        <dbReference type="ChEBI" id="CHEBI:58223"/>
        <dbReference type="ChEBI" id="CHEBI:137748"/>
        <dbReference type="ChEBI" id="CHEBI:176338"/>
        <dbReference type="ChEBI" id="CHEBI:176343"/>
        <dbReference type="EC" id="2.4.1.182"/>
    </reaction>
</comment>
<dbReference type="PANTHER" id="PTHR30372:SF4">
    <property type="entry name" value="LIPID-A-DISACCHARIDE SYNTHASE, MITOCHONDRIAL-RELATED"/>
    <property type="match status" value="1"/>
</dbReference>
<evidence type="ECO:0000256" key="1">
    <source>
        <dbReference type="ARBA" id="ARBA00002056"/>
    </source>
</evidence>
<evidence type="ECO:0000256" key="4">
    <source>
        <dbReference type="ARBA" id="ARBA00020902"/>
    </source>
</evidence>
<dbReference type="NCBIfam" id="TIGR00215">
    <property type="entry name" value="lpxB"/>
    <property type="match status" value="1"/>
</dbReference>